<evidence type="ECO:0000313" key="3">
    <source>
        <dbReference type="Proteomes" id="UP000267804"/>
    </source>
</evidence>
<evidence type="ECO:0000256" key="1">
    <source>
        <dbReference type="SAM" id="MobiDB-lite"/>
    </source>
</evidence>
<accession>A0A386WUR4</accession>
<dbReference type="InterPro" id="IPR046030">
    <property type="entry name" value="DUF5988"/>
</dbReference>
<dbReference type="Proteomes" id="UP000267804">
    <property type="component" value="Chromosome"/>
</dbReference>
<dbReference type="Pfam" id="PF19450">
    <property type="entry name" value="DUF5988"/>
    <property type="match status" value="1"/>
</dbReference>
<feature type="compositionally biased region" description="Pro residues" evidence="1">
    <location>
        <begin position="1"/>
        <end position="10"/>
    </location>
</feature>
<dbReference type="AlphaFoldDB" id="A0A386WUR4"/>
<dbReference type="KEGG" id="mtua:CSH63_31760"/>
<dbReference type="RefSeq" id="WP_120573359.1">
    <property type="nucleotide sequence ID" value="NZ_CP024087.1"/>
</dbReference>
<name>A0A386WUR4_9ACTN</name>
<proteinExistence type="predicted"/>
<sequence length="75" mass="8041">MAQLDIPPPEAAVTATLEGGPTDISAAHRQLTVTTAARKVKIPHLGGYEHFERVDGSAGDGAVVFRWTMRTRIAE</sequence>
<evidence type="ECO:0000313" key="2">
    <source>
        <dbReference type="EMBL" id="AYF31951.1"/>
    </source>
</evidence>
<dbReference type="EMBL" id="CP024087">
    <property type="protein sequence ID" value="AYF31951.1"/>
    <property type="molecule type" value="Genomic_DNA"/>
</dbReference>
<protein>
    <submittedName>
        <fullName evidence="2">Uncharacterized protein</fullName>
    </submittedName>
</protein>
<organism evidence="2 3">
    <name type="scientific">Micromonospora tulbaghiae</name>
    <dbReference type="NCBI Taxonomy" id="479978"/>
    <lineage>
        <taxon>Bacteria</taxon>
        <taxon>Bacillati</taxon>
        <taxon>Actinomycetota</taxon>
        <taxon>Actinomycetes</taxon>
        <taxon>Micromonosporales</taxon>
        <taxon>Micromonosporaceae</taxon>
        <taxon>Micromonospora</taxon>
    </lineage>
</organism>
<gene>
    <name evidence="2" type="ORF">CSH63_31760</name>
</gene>
<reference evidence="2 3" key="1">
    <citation type="submission" date="2017-10" db="EMBL/GenBank/DDBJ databases">
        <title>Integration of genomic and chemical information greatly accelerates assignment of the full stereostructure of myelolactone, a potent inhibitor of myeloma from a marine-derived Micromonospora.</title>
        <authorList>
            <person name="Kim M.C."/>
            <person name="Machado H."/>
            <person name="Jensen P.R."/>
            <person name="Fenical W."/>
        </authorList>
    </citation>
    <scope>NUCLEOTIDE SEQUENCE [LARGE SCALE GENOMIC DNA]</scope>
    <source>
        <strain evidence="2 3">CNY-010</strain>
    </source>
</reference>
<feature type="region of interest" description="Disordered" evidence="1">
    <location>
        <begin position="1"/>
        <end position="20"/>
    </location>
</feature>